<dbReference type="PROSITE" id="PS50110">
    <property type="entry name" value="RESPONSE_REGULATORY"/>
    <property type="match status" value="1"/>
</dbReference>
<sequence length="136" mass="15291">MNALIIADDSYVKTSVRTALGRFDSACTIFEVSSPEEALRLMRSVSMSVVFSEVNMRHMNGLSFAEAHKSFFSGLCWIVISEFESFYDIQKAINLGARDYLLKPVDESGIRDLLKYGLLQNAGAYRQRCNPCVSCR</sequence>
<dbReference type="PANTHER" id="PTHR44591:SF3">
    <property type="entry name" value="RESPONSE REGULATORY DOMAIN-CONTAINING PROTEIN"/>
    <property type="match status" value="1"/>
</dbReference>
<dbReference type="RefSeq" id="WP_166278838.1">
    <property type="nucleotide sequence ID" value="NZ_JAAFGS010000010.1"/>
</dbReference>
<accession>A0ABX0FBX9</accession>
<keyword evidence="5" id="KW-1185">Reference proteome</keyword>
<dbReference type="InterPro" id="IPR001789">
    <property type="entry name" value="Sig_transdc_resp-reg_receiver"/>
</dbReference>
<dbReference type="PANTHER" id="PTHR44591">
    <property type="entry name" value="STRESS RESPONSE REGULATOR PROTEIN 1"/>
    <property type="match status" value="1"/>
</dbReference>
<name>A0ABX0FBX9_9BACL</name>
<dbReference type="InterPro" id="IPR050595">
    <property type="entry name" value="Bact_response_regulator"/>
</dbReference>
<feature type="domain" description="Response regulatory" evidence="3">
    <location>
        <begin position="2"/>
        <end position="118"/>
    </location>
</feature>
<evidence type="ECO:0000259" key="3">
    <source>
        <dbReference type="PROSITE" id="PS50110"/>
    </source>
</evidence>
<evidence type="ECO:0000313" key="4">
    <source>
        <dbReference type="EMBL" id="NGZ77788.1"/>
    </source>
</evidence>
<gene>
    <name evidence="4" type="ORF">GYN08_21060</name>
</gene>
<evidence type="ECO:0000256" key="2">
    <source>
        <dbReference type="PROSITE-ProRule" id="PRU00169"/>
    </source>
</evidence>
<evidence type="ECO:0000313" key="5">
    <source>
        <dbReference type="Proteomes" id="UP000800303"/>
    </source>
</evidence>
<comment type="caution">
    <text evidence="2">Lacks conserved residue(s) required for the propagation of feature annotation.</text>
</comment>
<dbReference type="EMBL" id="JAAFGS010000010">
    <property type="protein sequence ID" value="NGZ77788.1"/>
    <property type="molecule type" value="Genomic_DNA"/>
</dbReference>
<dbReference type="SUPFAM" id="SSF52172">
    <property type="entry name" value="CheY-like"/>
    <property type="match status" value="1"/>
</dbReference>
<dbReference type="Gene3D" id="3.40.50.2300">
    <property type="match status" value="1"/>
</dbReference>
<reference evidence="4 5" key="1">
    <citation type="submission" date="2020-01" db="EMBL/GenBank/DDBJ databases">
        <title>Polyphasic characterisation and genomic insights into a novel alkali tolerant bacterium VR-M41.</title>
        <authorList>
            <person name="Vemuluri V.R."/>
        </authorList>
    </citation>
    <scope>NUCLEOTIDE SEQUENCE [LARGE SCALE GENOMIC DNA]</scope>
    <source>
        <strain evidence="4 5">VR-M41</strain>
    </source>
</reference>
<organism evidence="4 5">
    <name type="scientific">Saccharibacillus alkalitolerans</name>
    <dbReference type="NCBI Taxonomy" id="2705290"/>
    <lineage>
        <taxon>Bacteria</taxon>
        <taxon>Bacillati</taxon>
        <taxon>Bacillota</taxon>
        <taxon>Bacilli</taxon>
        <taxon>Bacillales</taxon>
        <taxon>Paenibacillaceae</taxon>
        <taxon>Saccharibacillus</taxon>
    </lineage>
</organism>
<proteinExistence type="predicted"/>
<dbReference type="InterPro" id="IPR011006">
    <property type="entry name" value="CheY-like_superfamily"/>
</dbReference>
<evidence type="ECO:0000256" key="1">
    <source>
        <dbReference type="ARBA" id="ARBA00022553"/>
    </source>
</evidence>
<dbReference type="SMART" id="SM00448">
    <property type="entry name" value="REC"/>
    <property type="match status" value="1"/>
</dbReference>
<dbReference type="Proteomes" id="UP000800303">
    <property type="component" value="Unassembled WGS sequence"/>
</dbReference>
<keyword evidence="1" id="KW-0597">Phosphoprotein</keyword>
<dbReference type="Pfam" id="PF00072">
    <property type="entry name" value="Response_reg"/>
    <property type="match status" value="1"/>
</dbReference>
<comment type="caution">
    <text evidence="4">The sequence shown here is derived from an EMBL/GenBank/DDBJ whole genome shotgun (WGS) entry which is preliminary data.</text>
</comment>
<protein>
    <submittedName>
        <fullName evidence="4">Response regulator</fullName>
    </submittedName>
</protein>